<dbReference type="Gene3D" id="3.30.460.10">
    <property type="entry name" value="Beta Polymerase, domain 2"/>
    <property type="match status" value="1"/>
</dbReference>
<protein>
    <submittedName>
        <fullName evidence="11">tRNA nucleotidyltransferase (CCA-adding enzyme)</fullName>
    </submittedName>
</protein>
<evidence type="ECO:0000313" key="11">
    <source>
        <dbReference type="EMBL" id="SDM07147.1"/>
    </source>
</evidence>
<evidence type="ECO:0000313" key="12">
    <source>
        <dbReference type="Proteomes" id="UP000199068"/>
    </source>
</evidence>
<reference evidence="11 12" key="1">
    <citation type="submission" date="2016-10" db="EMBL/GenBank/DDBJ databases">
        <authorList>
            <person name="de Groot N.N."/>
        </authorList>
    </citation>
    <scope>NUCLEOTIDE SEQUENCE [LARGE SCALE GENOMIC DNA]</scope>
    <source>
        <strain evidence="11 12">DSM 797</strain>
    </source>
</reference>
<dbReference type="InterPro" id="IPR043519">
    <property type="entry name" value="NT_sf"/>
</dbReference>
<evidence type="ECO:0000256" key="2">
    <source>
        <dbReference type="ARBA" id="ARBA00022679"/>
    </source>
</evidence>
<dbReference type="STRING" id="1121325.SAMN04515677_10578"/>
<comment type="cofactor">
    <cofactor evidence="1">
        <name>Mg(2+)</name>
        <dbReference type="ChEBI" id="CHEBI:18420"/>
    </cofactor>
</comment>
<dbReference type="SUPFAM" id="SSF81891">
    <property type="entry name" value="Poly A polymerase C-terminal region-like"/>
    <property type="match status" value="1"/>
</dbReference>
<dbReference type="GO" id="GO:0046872">
    <property type="term" value="F:metal ion binding"/>
    <property type="evidence" value="ECO:0007669"/>
    <property type="project" value="UniProtKB-KW"/>
</dbReference>
<dbReference type="Proteomes" id="UP000199068">
    <property type="component" value="Unassembled WGS sequence"/>
</dbReference>
<keyword evidence="5" id="KW-0479">Metal-binding</keyword>
<sequence>MRINLPKTVEFIIDTIYENGYEAFIVGGCVRDFILGISPNDYDIATSANPEKILNIFSDFKTITNGIKHGTVGIIIDDNIYEITTYRIESEYEDNRRPKEVKFTKNIIEDLKRRDFTINAMAYNYKVGLIDEFGGIEDVNQNLIRTVGNPDERFNEDGLRIIRAIRFSSKLGFKIEEYTLNSIYNNSKLIKNISKERITDEFNKIMLSKYPEKINLLYRTKIFKYLSIYDDFNQNEYDYLSKNLPILTKCNDKIEDRLLLLEYLIANRGINNINKQYEQLNDYKINIQPNNIVNKLKYSNKITDYCNNLIEYMFIQEETMDKVEIKKILNKIGRKKLINILMLKKIYYKNMLDISDKAMYFNKCDLVDECINKINNVEKNKECYTIRGLEIDGNEIIKLGYSGSEIGIKLNYLLEKVIENPDLNNKKNLINMVK</sequence>
<evidence type="ECO:0000256" key="3">
    <source>
        <dbReference type="ARBA" id="ARBA00022694"/>
    </source>
</evidence>
<dbReference type="InterPro" id="IPR032828">
    <property type="entry name" value="PolyA_RNA-bd"/>
</dbReference>
<feature type="domain" description="Poly A polymerase head" evidence="9">
    <location>
        <begin position="23"/>
        <end position="145"/>
    </location>
</feature>
<keyword evidence="7" id="KW-0460">Magnesium</keyword>
<evidence type="ECO:0000256" key="7">
    <source>
        <dbReference type="ARBA" id="ARBA00022842"/>
    </source>
</evidence>
<keyword evidence="8" id="KW-0694">RNA-binding</keyword>
<proteinExistence type="inferred from homology"/>
<evidence type="ECO:0000259" key="9">
    <source>
        <dbReference type="Pfam" id="PF01743"/>
    </source>
</evidence>
<dbReference type="InterPro" id="IPR002646">
    <property type="entry name" value="PolA_pol_head_dom"/>
</dbReference>
<keyword evidence="3" id="KW-0819">tRNA processing</keyword>
<feature type="domain" description="tRNA nucleotidyltransferase/poly(A) polymerase RNA and SrmB- binding" evidence="10">
    <location>
        <begin position="172"/>
        <end position="226"/>
    </location>
</feature>
<dbReference type="AlphaFoldDB" id="A0A1G9Q9J9"/>
<dbReference type="GO" id="GO:0016779">
    <property type="term" value="F:nucleotidyltransferase activity"/>
    <property type="evidence" value="ECO:0007669"/>
    <property type="project" value="UniProtKB-KW"/>
</dbReference>
<dbReference type="GO" id="GO:0008033">
    <property type="term" value="P:tRNA processing"/>
    <property type="evidence" value="ECO:0007669"/>
    <property type="project" value="UniProtKB-KW"/>
</dbReference>
<keyword evidence="4" id="KW-0548">Nucleotidyltransferase</keyword>
<comment type="similarity">
    <text evidence="8">Belongs to the tRNA nucleotidyltransferase/poly(A) polymerase family.</text>
</comment>
<gene>
    <name evidence="11" type="ORF">SAMN04515677_10578</name>
</gene>
<dbReference type="GO" id="GO:0000049">
    <property type="term" value="F:tRNA binding"/>
    <property type="evidence" value="ECO:0007669"/>
    <property type="project" value="TreeGrafter"/>
</dbReference>
<dbReference type="Pfam" id="PF12627">
    <property type="entry name" value="PolyA_pol_RNAbd"/>
    <property type="match status" value="1"/>
</dbReference>
<keyword evidence="6" id="KW-0547">Nucleotide-binding</keyword>
<dbReference type="SUPFAM" id="SSF81301">
    <property type="entry name" value="Nucleotidyltransferase"/>
    <property type="match status" value="1"/>
</dbReference>
<dbReference type="InterPro" id="IPR050264">
    <property type="entry name" value="Bact_CCA-adding_enz_type3_sf"/>
</dbReference>
<evidence type="ECO:0000256" key="4">
    <source>
        <dbReference type="ARBA" id="ARBA00022695"/>
    </source>
</evidence>
<evidence type="ECO:0000259" key="10">
    <source>
        <dbReference type="Pfam" id="PF12627"/>
    </source>
</evidence>
<dbReference type="PANTHER" id="PTHR46173">
    <property type="entry name" value="CCA TRNA NUCLEOTIDYLTRANSFERASE 1, MITOCHONDRIAL"/>
    <property type="match status" value="1"/>
</dbReference>
<dbReference type="Gene3D" id="1.10.3090.10">
    <property type="entry name" value="cca-adding enzyme, domain 2"/>
    <property type="match status" value="1"/>
</dbReference>
<dbReference type="EMBL" id="FNGW01000005">
    <property type="protein sequence ID" value="SDM07147.1"/>
    <property type="molecule type" value="Genomic_DNA"/>
</dbReference>
<dbReference type="GO" id="GO:0000166">
    <property type="term" value="F:nucleotide binding"/>
    <property type="evidence" value="ECO:0007669"/>
    <property type="project" value="UniProtKB-KW"/>
</dbReference>
<dbReference type="Pfam" id="PF01743">
    <property type="entry name" value="PolyA_pol"/>
    <property type="match status" value="1"/>
</dbReference>
<evidence type="ECO:0000256" key="6">
    <source>
        <dbReference type="ARBA" id="ARBA00022741"/>
    </source>
</evidence>
<evidence type="ECO:0000256" key="8">
    <source>
        <dbReference type="RuleBase" id="RU003953"/>
    </source>
</evidence>
<name>A0A1G9Q9J9_9FIRM</name>
<accession>A0A1G9Q9J9</accession>
<keyword evidence="12" id="KW-1185">Reference proteome</keyword>
<organism evidence="11 12">
    <name type="scientific">Romboutsia lituseburensis DSM 797</name>
    <dbReference type="NCBI Taxonomy" id="1121325"/>
    <lineage>
        <taxon>Bacteria</taxon>
        <taxon>Bacillati</taxon>
        <taxon>Bacillota</taxon>
        <taxon>Clostridia</taxon>
        <taxon>Peptostreptococcales</taxon>
        <taxon>Peptostreptococcaceae</taxon>
        <taxon>Romboutsia</taxon>
    </lineage>
</organism>
<dbReference type="RefSeq" id="WP_092726048.1">
    <property type="nucleotide sequence ID" value="NZ_FNGW01000005.1"/>
</dbReference>
<dbReference type="CDD" id="cd05398">
    <property type="entry name" value="NT_ClassII-CCAase"/>
    <property type="match status" value="1"/>
</dbReference>
<dbReference type="PANTHER" id="PTHR46173:SF1">
    <property type="entry name" value="CCA TRNA NUCLEOTIDYLTRANSFERASE 1, MITOCHONDRIAL"/>
    <property type="match status" value="1"/>
</dbReference>
<evidence type="ECO:0000256" key="1">
    <source>
        <dbReference type="ARBA" id="ARBA00001946"/>
    </source>
</evidence>
<keyword evidence="2 8" id="KW-0808">Transferase</keyword>
<evidence type="ECO:0000256" key="5">
    <source>
        <dbReference type="ARBA" id="ARBA00022723"/>
    </source>
</evidence>